<gene>
    <name evidence="7" type="ORF">CGI_10017000</name>
</gene>
<comment type="subcellular location">
    <subcellularLocation>
        <location evidence="1">Membrane</location>
        <topology evidence="1">Multi-pass membrane protein</topology>
    </subcellularLocation>
</comment>
<dbReference type="GO" id="GO:0016020">
    <property type="term" value="C:membrane"/>
    <property type="evidence" value="ECO:0007669"/>
    <property type="project" value="UniProtKB-SubCell"/>
</dbReference>
<dbReference type="GO" id="GO:0005230">
    <property type="term" value="F:extracellular ligand-gated monoatomic ion channel activity"/>
    <property type="evidence" value="ECO:0007669"/>
    <property type="project" value="InterPro"/>
</dbReference>
<dbReference type="SUPFAM" id="SSF63712">
    <property type="entry name" value="Nicotinic receptor ligand binding domain-like"/>
    <property type="match status" value="1"/>
</dbReference>
<keyword evidence="2" id="KW-0812">Transmembrane</keyword>
<evidence type="ECO:0000256" key="1">
    <source>
        <dbReference type="ARBA" id="ARBA00004141"/>
    </source>
</evidence>
<dbReference type="InParanoid" id="K1QJJ9"/>
<name>K1QJJ9_MAGGI</name>
<reference evidence="7" key="1">
    <citation type="journal article" date="2012" name="Nature">
        <title>The oyster genome reveals stress adaptation and complexity of shell formation.</title>
        <authorList>
            <person name="Zhang G."/>
            <person name="Fang X."/>
            <person name="Guo X."/>
            <person name="Li L."/>
            <person name="Luo R."/>
            <person name="Xu F."/>
            <person name="Yang P."/>
            <person name="Zhang L."/>
            <person name="Wang X."/>
            <person name="Qi H."/>
            <person name="Xiong Z."/>
            <person name="Que H."/>
            <person name="Xie Y."/>
            <person name="Holland P.W."/>
            <person name="Paps J."/>
            <person name="Zhu Y."/>
            <person name="Wu F."/>
            <person name="Chen Y."/>
            <person name="Wang J."/>
            <person name="Peng C."/>
            <person name="Meng J."/>
            <person name="Yang L."/>
            <person name="Liu J."/>
            <person name="Wen B."/>
            <person name="Zhang N."/>
            <person name="Huang Z."/>
            <person name="Zhu Q."/>
            <person name="Feng Y."/>
            <person name="Mount A."/>
            <person name="Hedgecock D."/>
            <person name="Xu Z."/>
            <person name="Liu Y."/>
            <person name="Domazet-Loso T."/>
            <person name="Du Y."/>
            <person name="Sun X."/>
            <person name="Zhang S."/>
            <person name="Liu B."/>
            <person name="Cheng P."/>
            <person name="Jiang X."/>
            <person name="Li J."/>
            <person name="Fan D."/>
            <person name="Wang W."/>
            <person name="Fu W."/>
            <person name="Wang T."/>
            <person name="Wang B."/>
            <person name="Zhang J."/>
            <person name="Peng Z."/>
            <person name="Li Y."/>
            <person name="Li N."/>
            <person name="Wang J."/>
            <person name="Chen M."/>
            <person name="He Y."/>
            <person name="Tan F."/>
            <person name="Song X."/>
            <person name="Zheng Q."/>
            <person name="Huang R."/>
            <person name="Yang H."/>
            <person name="Du X."/>
            <person name="Chen L."/>
            <person name="Yang M."/>
            <person name="Gaffney P.M."/>
            <person name="Wang S."/>
            <person name="Luo L."/>
            <person name="She Z."/>
            <person name="Ming Y."/>
            <person name="Huang W."/>
            <person name="Zhang S."/>
            <person name="Huang B."/>
            <person name="Zhang Y."/>
            <person name="Qu T."/>
            <person name="Ni P."/>
            <person name="Miao G."/>
            <person name="Wang J."/>
            <person name="Wang Q."/>
            <person name="Steinberg C.E."/>
            <person name="Wang H."/>
            <person name="Li N."/>
            <person name="Qian L."/>
            <person name="Zhang G."/>
            <person name="Li Y."/>
            <person name="Yang H."/>
            <person name="Liu X."/>
            <person name="Wang J."/>
            <person name="Yin Y."/>
            <person name="Wang J."/>
        </authorList>
    </citation>
    <scope>NUCLEOTIDE SEQUENCE [LARGE SCALE GENOMIC DNA]</scope>
    <source>
        <strain evidence="7">05x7-T-G4-1.051#20</strain>
    </source>
</reference>
<sequence length="451" mass="51425">MHCYAEYHSYRLVYPESTDQPDNEPDSVLTSVVRPILSLPPANYSWGLEKALRTELFENANYSAFQRPVKKVDVKVALTLLTVNELNVRDQILSVSGYLSISWDDWRLSWSNTSATSQDYSNIDSLFSTEVNVWTPALIIENSIHDMSVISDIKIPMRIKSDGKIFWSPSGVYRVSCESDITYYPLDRQMCFIKISTWGYTKSEITLFMDENTPVDTTFYSENGEWDFLSSAGHTPSSQVRGGTWYSTLSFSITLRRKPVYHALNTLFPVILMTFLIPMVYKLPTESGEKMSYSLTVLLAYAVYLSLISDNIPSTSKSVCLLSLYLGVTLAFSTVSVNIVIFIIYAYFQEEKKAPYWANRIYKKIQTMRAKKKCDADVNKVVPSIKGEKNDTDVLGTVSESEQNNNEMNTLTYRRLSEILDHLFFVVYLTATILITIVFLVSIIINFYSSD</sequence>
<evidence type="ECO:0000259" key="5">
    <source>
        <dbReference type="Pfam" id="PF02931"/>
    </source>
</evidence>
<accession>K1QJJ9</accession>
<dbReference type="InterPro" id="IPR038050">
    <property type="entry name" value="Neuro_actylchol_rec"/>
</dbReference>
<keyword evidence="3" id="KW-1133">Transmembrane helix</keyword>
<dbReference type="InterPro" id="IPR006201">
    <property type="entry name" value="Neur_channel"/>
</dbReference>
<dbReference type="GO" id="GO:0004888">
    <property type="term" value="F:transmembrane signaling receptor activity"/>
    <property type="evidence" value="ECO:0007669"/>
    <property type="project" value="InterPro"/>
</dbReference>
<dbReference type="PRINTS" id="PR00252">
    <property type="entry name" value="NRIONCHANNEL"/>
</dbReference>
<dbReference type="Pfam" id="PF02932">
    <property type="entry name" value="Neur_chan_memb"/>
    <property type="match status" value="1"/>
</dbReference>
<evidence type="ECO:0000256" key="3">
    <source>
        <dbReference type="ARBA" id="ARBA00022989"/>
    </source>
</evidence>
<dbReference type="CDD" id="cd19051">
    <property type="entry name" value="LGIC_TM_cation"/>
    <property type="match status" value="1"/>
</dbReference>
<dbReference type="InterPro" id="IPR036719">
    <property type="entry name" value="Neuro-gated_channel_TM_sf"/>
</dbReference>
<dbReference type="PANTHER" id="PTHR18945">
    <property type="entry name" value="NEUROTRANSMITTER GATED ION CHANNEL"/>
    <property type="match status" value="1"/>
</dbReference>
<dbReference type="CDD" id="cd18989">
    <property type="entry name" value="LGIC_ECD_cation"/>
    <property type="match status" value="1"/>
</dbReference>
<feature type="domain" description="Neurotransmitter-gated ion-channel ligand-binding" evidence="5">
    <location>
        <begin position="50"/>
        <end position="259"/>
    </location>
</feature>
<dbReference type="EMBL" id="JH818839">
    <property type="protein sequence ID" value="EKC29035.1"/>
    <property type="molecule type" value="Genomic_DNA"/>
</dbReference>
<organism evidence="7">
    <name type="scientific">Magallana gigas</name>
    <name type="common">Pacific oyster</name>
    <name type="synonym">Crassostrea gigas</name>
    <dbReference type="NCBI Taxonomy" id="29159"/>
    <lineage>
        <taxon>Eukaryota</taxon>
        <taxon>Metazoa</taxon>
        <taxon>Spiralia</taxon>
        <taxon>Lophotrochozoa</taxon>
        <taxon>Mollusca</taxon>
        <taxon>Bivalvia</taxon>
        <taxon>Autobranchia</taxon>
        <taxon>Pteriomorphia</taxon>
        <taxon>Ostreida</taxon>
        <taxon>Ostreoidea</taxon>
        <taxon>Ostreidae</taxon>
        <taxon>Magallana</taxon>
    </lineage>
</organism>
<dbReference type="Gene3D" id="1.20.58.390">
    <property type="entry name" value="Neurotransmitter-gated ion-channel transmembrane domain"/>
    <property type="match status" value="1"/>
</dbReference>
<evidence type="ECO:0000256" key="4">
    <source>
        <dbReference type="ARBA" id="ARBA00023136"/>
    </source>
</evidence>
<evidence type="ECO:0000256" key="2">
    <source>
        <dbReference type="ARBA" id="ARBA00022692"/>
    </source>
</evidence>
<dbReference type="InterPro" id="IPR036734">
    <property type="entry name" value="Neur_chan_lig-bd_sf"/>
</dbReference>
<dbReference type="HOGENOM" id="CLU_018074_0_1_1"/>
<dbReference type="Gene3D" id="2.70.170.10">
    <property type="entry name" value="Neurotransmitter-gated ion-channel ligand-binding domain"/>
    <property type="match status" value="1"/>
</dbReference>
<dbReference type="Pfam" id="PF02931">
    <property type="entry name" value="Neur_chan_LBD"/>
    <property type="match status" value="1"/>
</dbReference>
<keyword evidence="4" id="KW-0472">Membrane</keyword>
<dbReference type="InterPro" id="IPR006029">
    <property type="entry name" value="Neurotrans-gated_channel_TM"/>
</dbReference>
<evidence type="ECO:0000259" key="6">
    <source>
        <dbReference type="Pfam" id="PF02932"/>
    </source>
</evidence>
<feature type="domain" description="Neurotransmitter-gated ion-channel transmembrane" evidence="6">
    <location>
        <begin position="266"/>
        <end position="408"/>
    </location>
</feature>
<protein>
    <submittedName>
        <fullName evidence="7">Neuronal acetylcholine receptor subunit alpha-6</fullName>
    </submittedName>
</protein>
<dbReference type="AlphaFoldDB" id="K1QJJ9"/>
<keyword evidence="7" id="KW-0675">Receptor</keyword>
<evidence type="ECO:0000313" key="7">
    <source>
        <dbReference type="EMBL" id="EKC29035.1"/>
    </source>
</evidence>
<dbReference type="InterPro" id="IPR006202">
    <property type="entry name" value="Neur_chan_lig-bd"/>
</dbReference>
<dbReference type="FunFam" id="2.70.170.10:FF:000028">
    <property type="entry name" value="AcetylCholine Receptor"/>
    <property type="match status" value="1"/>
</dbReference>
<dbReference type="SUPFAM" id="SSF90112">
    <property type="entry name" value="Neurotransmitter-gated ion-channel transmembrane pore"/>
    <property type="match status" value="1"/>
</dbReference>
<proteinExistence type="predicted"/>